<sequence>MFAIASDDVSEVRRVLDSGEANPNDQVGPQSALKFALTNDQLTNRLEIVKTLLAYGADPAGLKDAGQAHSRRSSVVISGSSPAHVGHSLNASEIDGRREVDPAFEAMKSQMDPATRYFINRADAPHTRRTSALIHRSFFRPLARMRYDIIGQDCAFEQLFRCLSIQSQNLSVNPLVVMLCGPSGHGKSMFARKFGSLLDVPTHTVNMTTLRSTHDLWQSYSMSPYEEPSTSTLAEFLTDNEGKRCVVVLDEIDKVVDEKTLFSLLMPWELGKCSFAAGQRHVNARNVIWIATANTGHQLVFDHQAQRTDPGALMDRKEYVELINMLRPDATKCLGSSLISRVTSVLPFVPFTKEEQLAIASQALFLQGGEHARSMAPEDIDKLVADAVAAYIPSEGGRSLYRAVSSLLLDAIALV</sequence>
<dbReference type="InterPro" id="IPR011704">
    <property type="entry name" value="ATPase_dyneun-rel_AAA"/>
</dbReference>
<dbReference type="Gene3D" id="3.40.50.300">
    <property type="entry name" value="P-loop containing nucleotide triphosphate hydrolases"/>
    <property type="match status" value="1"/>
</dbReference>
<dbReference type="Pfam" id="PF07728">
    <property type="entry name" value="AAA_5"/>
    <property type="match status" value="1"/>
</dbReference>
<reference evidence="4" key="2">
    <citation type="submission" date="2020-11" db="EMBL/GenBank/DDBJ databases">
        <authorList>
            <consortium name="DOE Joint Genome Institute"/>
            <person name="Kuo A."/>
            <person name="Miyauchi S."/>
            <person name="Kiss E."/>
            <person name="Drula E."/>
            <person name="Kohler A."/>
            <person name="Sanchez-Garcia M."/>
            <person name="Andreopoulos B."/>
            <person name="Barry K.W."/>
            <person name="Bonito G."/>
            <person name="Buee M."/>
            <person name="Carver A."/>
            <person name="Chen C."/>
            <person name="Cichocki N."/>
            <person name="Clum A."/>
            <person name="Culley D."/>
            <person name="Crous P.W."/>
            <person name="Fauchery L."/>
            <person name="Girlanda M."/>
            <person name="Hayes R."/>
            <person name="Keri Z."/>
            <person name="Labutti K."/>
            <person name="Lipzen A."/>
            <person name="Lombard V."/>
            <person name="Magnuson J."/>
            <person name="Maillard F."/>
            <person name="Morin E."/>
            <person name="Murat C."/>
            <person name="Nolan M."/>
            <person name="Ohm R."/>
            <person name="Pangilinan J."/>
            <person name="Pereira M."/>
            <person name="Perotto S."/>
            <person name="Peter M."/>
            <person name="Riley R."/>
            <person name="Sitrit Y."/>
            <person name="Stielow B."/>
            <person name="Szollosi G."/>
            <person name="Zifcakova L."/>
            <person name="Stursova M."/>
            <person name="Spatafora J.W."/>
            <person name="Tedersoo L."/>
            <person name="Vaario L.-M."/>
            <person name="Yamada A."/>
            <person name="Yan M."/>
            <person name="Wang P."/>
            <person name="Xu J."/>
            <person name="Bruns T."/>
            <person name="Baldrian P."/>
            <person name="Vilgalys R."/>
            <person name="Henrissat B."/>
            <person name="Grigoriev I.V."/>
            <person name="Hibbett D."/>
            <person name="Nagy L.G."/>
            <person name="Martin F.M."/>
        </authorList>
    </citation>
    <scope>NUCLEOTIDE SEQUENCE</scope>
    <source>
        <strain evidence="4">UH-Tt-Lm1</strain>
    </source>
</reference>
<comment type="caution">
    <text evidence="4">The sequence shown here is derived from an EMBL/GenBank/DDBJ whole genome shotgun (WGS) entry which is preliminary data.</text>
</comment>
<evidence type="ECO:0000313" key="5">
    <source>
        <dbReference type="Proteomes" id="UP000736335"/>
    </source>
</evidence>
<dbReference type="GO" id="GO:0005737">
    <property type="term" value="C:cytoplasm"/>
    <property type="evidence" value="ECO:0007669"/>
    <property type="project" value="TreeGrafter"/>
</dbReference>
<keyword evidence="1" id="KW-0547">Nucleotide-binding</keyword>
<dbReference type="InterPro" id="IPR050130">
    <property type="entry name" value="ClpA_ClpB"/>
</dbReference>
<keyword evidence="5" id="KW-1185">Reference proteome</keyword>
<dbReference type="EMBL" id="WIUZ02000001">
    <property type="protein sequence ID" value="KAF9792812.1"/>
    <property type="molecule type" value="Genomic_DNA"/>
</dbReference>
<evidence type="ECO:0000313" key="4">
    <source>
        <dbReference type="EMBL" id="KAF9792812.1"/>
    </source>
</evidence>
<dbReference type="AlphaFoldDB" id="A0A9P6LCJ9"/>
<dbReference type="InterPro" id="IPR036770">
    <property type="entry name" value="Ankyrin_rpt-contain_sf"/>
</dbReference>
<keyword evidence="2" id="KW-0067">ATP-binding</keyword>
<organism evidence="4 5">
    <name type="scientific">Thelephora terrestris</name>
    <dbReference type="NCBI Taxonomy" id="56493"/>
    <lineage>
        <taxon>Eukaryota</taxon>
        <taxon>Fungi</taxon>
        <taxon>Dikarya</taxon>
        <taxon>Basidiomycota</taxon>
        <taxon>Agaricomycotina</taxon>
        <taxon>Agaricomycetes</taxon>
        <taxon>Thelephorales</taxon>
        <taxon>Thelephoraceae</taxon>
        <taxon>Thelephora</taxon>
    </lineage>
</organism>
<feature type="domain" description="AAA+ ATPase" evidence="3">
    <location>
        <begin position="173"/>
        <end position="324"/>
    </location>
</feature>
<evidence type="ECO:0000256" key="1">
    <source>
        <dbReference type="ARBA" id="ARBA00022741"/>
    </source>
</evidence>
<dbReference type="SMART" id="SM00382">
    <property type="entry name" value="AAA"/>
    <property type="match status" value="1"/>
</dbReference>
<dbReference type="SUPFAM" id="SSF52540">
    <property type="entry name" value="P-loop containing nucleoside triphosphate hydrolases"/>
    <property type="match status" value="1"/>
</dbReference>
<gene>
    <name evidence="4" type="ORF">BJ322DRAFT_1097791</name>
</gene>
<dbReference type="Proteomes" id="UP000736335">
    <property type="component" value="Unassembled WGS sequence"/>
</dbReference>
<reference evidence="4" key="1">
    <citation type="journal article" date="2020" name="Nat. Commun.">
        <title>Large-scale genome sequencing of mycorrhizal fungi provides insights into the early evolution of symbiotic traits.</title>
        <authorList>
            <person name="Miyauchi S."/>
            <person name="Kiss E."/>
            <person name="Kuo A."/>
            <person name="Drula E."/>
            <person name="Kohler A."/>
            <person name="Sanchez-Garcia M."/>
            <person name="Morin E."/>
            <person name="Andreopoulos B."/>
            <person name="Barry K.W."/>
            <person name="Bonito G."/>
            <person name="Buee M."/>
            <person name="Carver A."/>
            <person name="Chen C."/>
            <person name="Cichocki N."/>
            <person name="Clum A."/>
            <person name="Culley D."/>
            <person name="Crous P.W."/>
            <person name="Fauchery L."/>
            <person name="Girlanda M."/>
            <person name="Hayes R.D."/>
            <person name="Keri Z."/>
            <person name="LaButti K."/>
            <person name="Lipzen A."/>
            <person name="Lombard V."/>
            <person name="Magnuson J."/>
            <person name="Maillard F."/>
            <person name="Murat C."/>
            <person name="Nolan M."/>
            <person name="Ohm R.A."/>
            <person name="Pangilinan J."/>
            <person name="Pereira M.F."/>
            <person name="Perotto S."/>
            <person name="Peter M."/>
            <person name="Pfister S."/>
            <person name="Riley R."/>
            <person name="Sitrit Y."/>
            <person name="Stielow J.B."/>
            <person name="Szollosi G."/>
            <person name="Zifcakova L."/>
            <person name="Stursova M."/>
            <person name="Spatafora J.W."/>
            <person name="Tedersoo L."/>
            <person name="Vaario L.M."/>
            <person name="Yamada A."/>
            <person name="Yan M."/>
            <person name="Wang P."/>
            <person name="Xu J."/>
            <person name="Bruns T."/>
            <person name="Baldrian P."/>
            <person name="Vilgalys R."/>
            <person name="Dunand C."/>
            <person name="Henrissat B."/>
            <person name="Grigoriev I.V."/>
            <person name="Hibbett D."/>
            <person name="Nagy L.G."/>
            <person name="Martin F.M."/>
        </authorList>
    </citation>
    <scope>NUCLEOTIDE SEQUENCE</scope>
    <source>
        <strain evidence="4">UH-Tt-Lm1</strain>
    </source>
</reference>
<dbReference type="GO" id="GO:0016887">
    <property type="term" value="F:ATP hydrolysis activity"/>
    <property type="evidence" value="ECO:0007669"/>
    <property type="project" value="InterPro"/>
</dbReference>
<dbReference type="GO" id="GO:0005524">
    <property type="term" value="F:ATP binding"/>
    <property type="evidence" value="ECO:0007669"/>
    <property type="project" value="UniProtKB-KW"/>
</dbReference>
<proteinExistence type="predicted"/>
<dbReference type="PANTHER" id="PTHR11638:SF18">
    <property type="entry name" value="HEAT SHOCK PROTEIN 104"/>
    <property type="match status" value="1"/>
</dbReference>
<protein>
    <submittedName>
        <fullName evidence="4">P-loop containing nucleoside triphosphate hydrolase protein</fullName>
    </submittedName>
</protein>
<dbReference type="GO" id="GO:0034605">
    <property type="term" value="P:cellular response to heat"/>
    <property type="evidence" value="ECO:0007669"/>
    <property type="project" value="TreeGrafter"/>
</dbReference>
<keyword evidence="4" id="KW-0378">Hydrolase</keyword>
<evidence type="ECO:0000259" key="3">
    <source>
        <dbReference type="SMART" id="SM00382"/>
    </source>
</evidence>
<dbReference type="PANTHER" id="PTHR11638">
    <property type="entry name" value="ATP-DEPENDENT CLP PROTEASE"/>
    <property type="match status" value="1"/>
</dbReference>
<evidence type="ECO:0000256" key="2">
    <source>
        <dbReference type="ARBA" id="ARBA00022840"/>
    </source>
</evidence>
<dbReference type="InterPro" id="IPR027417">
    <property type="entry name" value="P-loop_NTPase"/>
</dbReference>
<dbReference type="InterPro" id="IPR003593">
    <property type="entry name" value="AAA+_ATPase"/>
</dbReference>
<name>A0A9P6LCJ9_9AGAM</name>
<dbReference type="Gene3D" id="1.25.40.20">
    <property type="entry name" value="Ankyrin repeat-containing domain"/>
    <property type="match status" value="1"/>
</dbReference>
<accession>A0A9P6LCJ9</accession>
<dbReference type="OrthoDB" id="47330at2759"/>